<dbReference type="OrthoDB" id="5296604at2"/>
<organism evidence="4 5">
    <name type="scientific">Bdellovibrio bacteriovorus</name>
    <dbReference type="NCBI Taxonomy" id="959"/>
    <lineage>
        <taxon>Bacteria</taxon>
        <taxon>Pseudomonadati</taxon>
        <taxon>Bdellovibrionota</taxon>
        <taxon>Bdellovibrionia</taxon>
        <taxon>Bdellovibrionales</taxon>
        <taxon>Pseudobdellovibrionaceae</taxon>
        <taxon>Bdellovibrio</taxon>
    </lineage>
</organism>
<proteinExistence type="predicted"/>
<dbReference type="Gene3D" id="3.40.190.10">
    <property type="entry name" value="Periplasmic binding protein-like II"/>
    <property type="match status" value="2"/>
</dbReference>
<dbReference type="SUPFAM" id="SSF53850">
    <property type="entry name" value="Periplasmic binding protein-like II"/>
    <property type="match status" value="1"/>
</dbReference>
<dbReference type="AlphaFoldDB" id="A0A1Z3NCE5"/>
<evidence type="ECO:0000256" key="2">
    <source>
        <dbReference type="SAM" id="SignalP"/>
    </source>
</evidence>
<evidence type="ECO:0000313" key="5">
    <source>
        <dbReference type="Proteomes" id="UP000197003"/>
    </source>
</evidence>
<dbReference type="Proteomes" id="UP000197003">
    <property type="component" value="Chromosome"/>
</dbReference>
<keyword evidence="1 2" id="KW-0732">Signal</keyword>
<evidence type="ECO:0000256" key="1">
    <source>
        <dbReference type="ARBA" id="ARBA00022729"/>
    </source>
</evidence>
<dbReference type="RefSeq" id="WP_088566552.1">
    <property type="nucleotide sequence ID" value="NZ_CP020946.1"/>
</dbReference>
<dbReference type="PANTHER" id="PTHR35936:SF25">
    <property type="entry name" value="ABC TRANSPORTER SUBSTRATE-BINDING PROTEIN"/>
    <property type="match status" value="1"/>
</dbReference>
<feature type="chain" id="PRO_5012554644" description="Solute-binding protein family 3/N-terminal domain-containing protein" evidence="2">
    <location>
        <begin position="17"/>
        <end position="251"/>
    </location>
</feature>
<protein>
    <recommendedName>
        <fullName evidence="3">Solute-binding protein family 3/N-terminal domain-containing protein</fullName>
    </recommendedName>
</protein>
<evidence type="ECO:0000313" key="4">
    <source>
        <dbReference type="EMBL" id="ASD65150.1"/>
    </source>
</evidence>
<dbReference type="PANTHER" id="PTHR35936">
    <property type="entry name" value="MEMBRANE-BOUND LYTIC MUREIN TRANSGLYCOSYLASE F"/>
    <property type="match status" value="1"/>
</dbReference>
<evidence type="ECO:0000259" key="3">
    <source>
        <dbReference type="Pfam" id="PF00497"/>
    </source>
</evidence>
<dbReference type="EMBL" id="CP020946">
    <property type="protein sequence ID" value="ASD65150.1"/>
    <property type="molecule type" value="Genomic_DNA"/>
</dbReference>
<dbReference type="InterPro" id="IPR001638">
    <property type="entry name" value="Solute-binding_3/MltF_N"/>
</dbReference>
<dbReference type="Pfam" id="PF00497">
    <property type="entry name" value="SBP_bac_3"/>
    <property type="match status" value="1"/>
</dbReference>
<gene>
    <name evidence="4" type="ORF">B9G79_17025</name>
</gene>
<sequence length="251" mass="28649">MKFTLFLLLFSFSAWAKPVEVHVGGYEFPPYVINSSGRYEGLTLDFISLLNKKQNKYKFIFVPTTSTRRYHDMKSGRYQIIAFESKSWGWGNEQVETSKIFRFGAEVFVANKERAKDQSFFNELKGKTIKGMQGYHYGFLGLSTSNKALKGFNVEFTNTPDGNIRSVVMKRADIAVIAKEYLDIYLSKHPDDRDKILVSKKPDQLYELGVLIGKEKSPISVAEMNRLIDLVLTDGSWPALLKSKGISEQRL</sequence>
<reference evidence="4 5" key="1">
    <citation type="submission" date="2017-04" db="EMBL/GenBank/DDBJ databases">
        <title>Whole genome sequence of Bdellovibrio bacteriovorus strain SSB218315.</title>
        <authorList>
            <person name="Oyedara O."/>
            <person name="Rodriguez-Perez M.A."/>
        </authorList>
    </citation>
    <scope>NUCLEOTIDE SEQUENCE [LARGE SCALE GENOMIC DNA]</scope>
    <source>
        <strain evidence="4 5">SSB218315</strain>
    </source>
</reference>
<accession>A0A1Z3NCE5</accession>
<feature type="signal peptide" evidence="2">
    <location>
        <begin position="1"/>
        <end position="16"/>
    </location>
</feature>
<name>A0A1Z3NCE5_BDEBC</name>
<feature type="domain" description="Solute-binding protein family 3/N-terminal" evidence="3">
    <location>
        <begin position="27"/>
        <end position="240"/>
    </location>
</feature>